<accession>A0A841C8A6</accession>
<comment type="caution">
    <text evidence="1">The sequence shown here is derived from an EMBL/GenBank/DDBJ whole genome shotgun (WGS) entry which is preliminary data.</text>
</comment>
<dbReference type="EMBL" id="JACHHV010000005">
    <property type="protein sequence ID" value="MBB5887629.1"/>
    <property type="molecule type" value="Genomic_DNA"/>
</dbReference>
<keyword evidence="2" id="KW-1185">Reference proteome</keyword>
<reference evidence="1 2" key="1">
    <citation type="submission" date="2020-08" db="EMBL/GenBank/DDBJ databases">
        <title>Genomic Encyclopedia of Type Strains, Phase IV (KMG-IV): sequencing the most valuable type-strain genomes for metagenomic binning, comparative biology and taxonomic classification.</title>
        <authorList>
            <person name="Goeker M."/>
        </authorList>
    </citation>
    <scope>NUCLEOTIDE SEQUENCE [LARGE SCALE GENOMIC DNA]</scope>
    <source>
        <strain evidence="1 2">DSM 14925</strain>
    </source>
</reference>
<name>A0A841C8A6_9LACT</name>
<protein>
    <submittedName>
        <fullName evidence="1">Uncharacterized protein</fullName>
    </submittedName>
</protein>
<dbReference type="RefSeq" id="WP_183538992.1">
    <property type="nucleotide sequence ID" value="NZ_JACHHV010000005.1"/>
</dbReference>
<dbReference type="AlphaFoldDB" id="A0A841C8A6"/>
<evidence type="ECO:0000313" key="2">
    <source>
        <dbReference type="Proteomes" id="UP000562464"/>
    </source>
</evidence>
<proteinExistence type="predicted"/>
<dbReference type="Proteomes" id="UP000562464">
    <property type="component" value="Unassembled WGS sequence"/>
</dbReference>
<evidence type="ECO:0000313" key="1">
    <source>
        <dbReference type="EMBL" id="MBB5887629.1"/>
    </source>
</evidence>
<gene>
    <name evidence="1" type="ORF">HNQ37_000501</name>
</gene>
<organism evidence="1 2">
    <name type="scientific">Lactovum miscens</name>
    <dbReference type="NCBI Taxonomy" id="190387"/>
    <lineage>
        <taxon>Bacteria</taxon>
        <taxon>Bacillati</taxon>
        <taxon>Bacillota</taxon>
        <taxon>Bacilli</taxon>
        <taxon>Lactobacillales</taxon>
        <taxon>Streptococcaceae</taxon>
        <taxon>Lactovum</taxon>
    </lineage>
</organism>
<sequence length="333" mass="38702">MKNEFDGIKKIVNEIQGVREFAEGYKKAVAINVLDMSSILAKNYLPKIAELTRNTARAVNNMQLEIASQVNKAIQGIVASIPKINRFFEAEEFKRFAESLSKKQKSKFVDYLANDWYIPLDILQDFPILLPSGAQSEIDEFVLSVFSELKQEHDVDVLDFVPKSLRTYKDKNTLEILLHENLYKQAVIFCMERIERVITTAQSVNEYKNIKINSKGLLEFKRIVKEKSADKGYISEVFKMLEVDEDSIRMFKPFFKFLEEDSEVLPLNRNLFFHGWIEEEKVDECLVIKAILAWAFFEKLSIESQKGRDKVPIGISRVKKYRKNMGKEKPQTF</sequence>